<dbReference type="InterPro" id="IPR002053">
    <property type="entry name" value="Glyco_hydro_25"/>
</dbReference>
<dbReference type="SMART" id="SM00641">
    <property type="entry name" value="Glyco_25"/>
    <property type="match status" value="1"/>
</dbReference>
<dbReference type="PANTHER" id="PTHR34135">
    <property type="entry name" value="LYSOZYME"/>
    <property type="match status" value="1"/>
</dbReference>
<accession>A0ABR6BSX3</accession>
<keyword evidence="5" id="KW-0732">Signal</keyword>
<dbReference type="Proteomes" id="UP000517916">
    <property type="component" value="Unassembled WGS sequence"/>
</dbReference>
<name>A0ABR6BSX3_9PSEU</name>
<dbReference type="EMBL" id="JACJID010000005">
    <property type="protein sequence ID" value="MBA8929664.1"/>
    <property type="molecule type" value="Genomic_DNA"/>
</dbReference>
<dbReference type="RefSeq" id="WP_411931045.1">
    <property type="nucleotide sequence ID" value="NZ_BAAABQ010000089.1"/>
</dbReference>
<dbReference type="PROSITE" id="PS51318">
    <property type="entry name" value="TAT"/>
    <property type="match status" value="1"/>
</dbReference>
<comment type="similarity">
    <text evidence="1 4">Belongs to the glycosyl hydrolase 25 family.</text>
</comment>
<evidence type="ECO:0000256" key="2">
    <source>
        <dbReference type="ARBA" id="ARBA00022801"/>
    </source>
</evidence>
<dbReference type="PANTHER" id="PTHR34135:SF2">
    <property type="entry name" value="LYSOZYME"/>
    <property type="match status" value="1"/>
</dbReference>
<reference evidence="6 7" key="1">
    <citation type="submission" date="2020-08" db="EMBL/GenBank/DDBJ databases">
        <title>Genomic Encyclopedia of Archaeal and Bacterial Type Strains, Phase II (KMG-II): from individual species to whole genera.</title>
        <authorList>
            <person name="Goeker M."/>
        </authorList>
    </citation>
    <scope>NUCLEOTIDE SEQUENCE [LARGE SCALE GENOMIC DNA]</scope>
    <source>
        <strain evidence="6 7">DSM 43850</strain>
    </source>
</reference>
<evidence type="ECO:0000313" key="6">
    <source>
        <dbReference type="EMBL" id="MBA8929664.1"/>
    </source>
</evidence>
<dbReference type="CDD" id="cd06412">
    <property type="entry name" value="GH25_CH-type"/>
    <property type="match status" value="1"/>
</dbReference>
<dbReference type="InterPro" id="IPR018077">
    <property type="entry name" value="Glyco_hydro_fam25_subgr"/>
</dbReference>
<feature type="signal peptide" evidence="5">
    <location>
        <begin position="1"/>
        <end position="32"/>
    </location>
</feature>
<dbReference type="InterPro" id="IPR006311">
    <property type="entry name" value="TAT_signal"/>
</dbReference>
<comment type="catalytic activity">
    <reaction evidence="4">
        <text>Hydrolysis of (1-&gt;4)-beta-linkages between N-acetylmuramic acid and N-acetyl-D-glucosamine residues in a peptidoglycan and between N-acetyl-D-glucosamine residues in chitodextrins.</text>
        <dbReference type="EC" id="3.2.1.17"/>
    </reaction>
</comment>
<evidence type="ECO:0000256" key="4">
    <source>
        <dbReference type="RuleBase" id="RU361176"/>
    </source>
</evidence>
<dbReference type="PROSITE" id="PS00953">
    <property type="entry name" value="GLYCOSYL_HYDROL_F25_1"/>
    <property type="match status" value="1"/>
</dbReference>
<dbReference type="Pfam" id="PF01183">
    <property type="entry name" value="Glyco_hydro_25"/>
    <property type="match status" value="1"/>
</dbReference>
<organism evidence="6 7">
    <name type="scientific">Kutzneria viridogrisea</name>
    <dbReference type="NCBI Taxonomy" id="47990"/>
    <lineage>
        <taxon>Bacteria</taxon>
        <taxon>Bacillati</taxon>
        <taxon>Actinomycetota</taxon>
        <taxon>Actinomycetes</taxon>
        <taxon>Pseudonocardiales</taxon>
        <taxon>Pseudonocardiaceae</taxon>
        <taxon>Kutzneria</taxon>
    </lineage>
</organism>
<dbReference type="EC" id="3.2.1.17" evidence="4"/>
<dbReference type="InterPro" id="IPR017853">
    <property type="entry name" value="GH"/>
</dbReference>
<evidence type="ECO:0000256" key="5">
    <source>
        <dbReference type="SAM" id="SignalP"/>
    </source>
</evidence>
<dbReference type="PROSITE" id="PS51904">
    <property type="entry name" value="GLYCOSYL_HYDROL_F25_2"/>
    <property type="match status" value="1"/>
</dbReference>
<comment type="caution">
    <text evidence="6">The sequence shown here is derived from an EMBL/GenBank/DDBJ whole genome shotgun (WGS) entry which is preliminary data.</text>
</comment>
<keyword evidence="3 4" id="KW-0326">Glycosidase</keyword>
<proteinExistence type="inferred from homology"/>
<dbReference type="InterPro" id="IPR008270">
    <property type="entry name" value="Glyco_hydro_25_AS"/>
</dbReference>
<gene>
    <name evidence="6" type="ORF">BC739_006882</name>
</gene>
<keyword evidence="2 4" id="KW-0378">Hydrolase</keyword>
<feature type="chain" id="PRO_5045208821" description="Lysozyme" evidence="5">
    <location>
        <begin position="33"/>
        <end position="273"/>
    </location>
</feature>
<sequence>MESTARTTLRALLATAAASALLAVVCPASATASPLAPAHPEDDFAGAQIRKHEGTDPGRVVELSVAEDTLGMDVSSHQGNVDWPKASRDGAKFVYIKATEGVTYTNPNFTQQYNGSYDVGMIRGAYHFALPDVSDGRTQANYFIDHGGGWSKDGRTLPPALDLEYNPYGDTCYKKSPADMVAWTRAFSDRVRERTGRLPTIYTSTSWWSKCTGNNGGFGANPLWIPRYGPEVGTLPNGWARQTIWQFADKGTLPGDQNRYAGNQDGLRSFATG</sequence>
<keyword evidence="7" id="KW-1185">Reference proteome</keyword>
<evidence type="ECO:0000313" key="7">
    <source>
        <dbReference type="Proteomes" id="UP000517916"/>
    </source>
</evidence>
<dbReference type="Gene3D" id="3.20.20.80">
    <property type="entry name" value="Glycosidases"/>
    <property type="match status" value="1"/>
</dbReference>
<dbReference type="SUPFAM" id="SSF51445">
    <property type="entry name" value="(Trans)glycosidases"/>
    <property type="match status" value="1"/>
</dbReference>
<protein>
    <recommendedName>
        <fullName evidence="4">Lysozyme</fullName>
        <ecNumber evidence="4">3.2.1.17</ecNumber>
    </recommendedName>
</protein>
<evidence type="ECO:0000256" key="1">
    <source>
        <dbReference type="ARBA" id="ARBA00010646"/>
    </source>
</evidence>
<evidence type="ECO:0000256" key="3">
    <source>
        <dbReference type="ARBA" id="ARBA00023295"/>
    </source>
</evidence>